<evidence type="ECO:0000259" key="4">
    <source>
        <dbReference type="Pfam" id="PF13193"/>
    </source>
</evidence>
<accession>A0A6A6DCA5</accession>
<dbReference type="PANTHER" id="PTHR24096:SF149">
    <property type="entry name" value="AMP-BINDING DOMAIN-CONTAINING PROTEIN-RELATED"/>
    <property type="match status" value="1"/>
</dbReference>
<dbReference type="Proteomes" id="UP000800200">
    <property type="component" value="Unassembled WGS sequence"/>
</dbReference>
<evidence type="ECO:0000256" key="2">
    <source>
        <dbReference type="ARBA" id="ARBA00022598"/>
    </source>
</evidence>
<dbReference type="PROSITE" id="PS00455">
    <property type="entry name" value="AMP_BINDING"/>
    <property type="match status" value="1"/>
</dbReference>
<dbReference type="InterPro" id="IPR000873">
    <property type="entry name" value="AMP-dep_synth/lig_dom"/>
</dbReference>
<dbReference type="Gene3D" id="3.40.50.12780">
    <property type="entry name" value="N-terminal domain of ligase-like"/>
    <property type="match status" value="1"/>
</dbReference>
<name>A0A6A6DCA5_9PEZI</name>
<dbReference type="SUPFAM" id="SSF56801">
    <property type="entry name" value="Acetyl-CoA synthetase-like"/>
    <property type="match status" value="1"/>
</dbReference>
<dbReference type="OrthoDB" id="6509636at2759"/>
<dbReference type="InterPro" id="IPR042099">
    <property type="entry name" value="ANL_N_sf"/>
</dbReference>
<gene>
    <name evidence="5" type="ORF">K469DRAFT_644772</name>
</gene>
<feature type="domain" description="AMP-dependent synthetase/ligase" evidence="3">
    <location>
        <begin position="22"/>
        <end position="391"/>
    </location>
</feature>
<dbReference type="PANTHER" id="PTHR24096">
    <property type="entry name" value="LONG-CHAIN-FATTY-ACID--COA LIGASE"/>
    <property type="match status" value="1"/>
</dbReference>
<dbReference type="Gene3D" id="3.30.300.30">
    <property type="match status" value="1"/>
</dbReference>
<dbReference type="Pfam" id="PF13193">
    <property type="entry name" value="AMP-binding_C"/>
    <property type="match status" value="1"/>
</dbReference>
<dbReference type="AlphaFoldDB" id="A0A6A6DCA5"/>
<dbReference type="GO" id="GO:0016405">
    <property type="term" value="F:CoA-ligase activity"/>
    <property type="evidence" value="ECO:0007669"/>
    <property type="project" value="TreeGrafter"/>
</dbReference>
<feature type="domain" description="AMP-binding enzyme C-terminal" evidence="4">
    <location>
        <begin position="443"/>
        <end position="522"/>
    </location>
</feature>
<evidence type="ECO:0000256" key="1">
    <source>
        <dbReference type="ARBA" id="ARBA00006432"/>
    </source>
</evidence>
<protein>
    <submittedName>
        <fullName evidence="5">Phenylacetyl-CoA ligase</fullName>
    </submittedName>
</protein>
<sequence>MPIESSFLPITVPPVDLWTFFFEKTDREYPVDHVLYVDIAAQKRLTFRDIRTAAEQFGRGLLQHWRWHGGDVLALMTPNSADVAAVIFGTLFAGGVVCPLNNLYTVGELVSQLESSKAKALATNVACLEVACKAASIVGLPLDRILLVGDVDSKSKFQHFSSLQNTSASTKKVVINPKEDLAFLVYSSGTTGLPKGVMLTHENMVANILQNHAAEAGLLDWKKDRSLGVLPMYHIYGIAVLILAPLHRGVTTYIMQRFDLGTFCSAIEQERITIAYIVPPIALALAKSPLIDQYNLRSLRMLHSSAAPTAKDVIGAVHRRLGVPVKQGYGLSEASPGVASQSLEDWNKPIGCSGRLIASMSLKIMHNGKEVSHREEGEIWIKGPNIFKGYYNNPRATAESIDAEGWYRTGDVGYVDEQNNIYITDRVKELIKYNGFQVAPAQLEGLLLAHPAVVDVAVIGVHSDQRGTELPRAYIVVADGYKGDGPLEQDLYKWLHERVAPYKRLRGGIRFVDTIPKSNAGKLLRRVLVEKAKQVDTQEVAKPRL</sequence>
<comment type="similarity">
    <text evidence="1">Belongs to the ATP-dependent AMP-binding enzyme family.</text>
</comment>
<dbReference type="CDD" id="cd05911">
    <property type="entry name" value="Firefly_Luc_like"/>
    <property type="match status" value="1"/>
</dbReference>
<dbReference type="Pfam" id="PF00501">
    <property type="entry name" value="AMP-binding"/>
    <property type="match status" value="1"/>
</dbReference>
<reference evidence="5" key="1">
    <citation type="journal article" date="2020" name="Stud. Mycol.">
        <title>101 Dothideomycetes genomes: a test case for predicting lifestyles and emergence of pathogens.</title>
        <authorList>
            <person name="Haridas S."/>
            <person name="Albert R."/>
            <person name="Binder M."/>
            <person name="Bloem J."/>
            <person name="Labutti K."/>
            <person name="Salamov A."/>
            <person name="Andreopoulos B."/>
            <person name="Baker S."/>
            <person name="Barry K."/>
            <person name="Bills G."/>
            <person name="Bluhm B."/>
            <person name="Cannon C."/>
            <person name="Castanera R."/>
            <person name="Culley D."/>
            <person name="Daum C."/>
            <person name="Ezra D."/>
            <person name="Gonzalez J."/>
            <person name="Henrissat B."/>
            <person name="Kuo A."/>
            <person name="Liang C."/>
            <person name="Lipzen A."/>
            <person name="Lutzoni F."/>
            <person name="Magnuson J."/>
            <person name="Mondo S."/>
            <person name="Nolan M."/>
            <person name="Ohm R."/>
            <person name="Pangilinan J."/>
            <person name="Park H.-J."/>
            <person name="Ramirez L."/>
            <person name="Alfaro M."/>
            <person name="Sun H."/>
            <person name="Tritt A."/>
            <person name="Yoshinaga Y."/>
            <person name="Zwiers L.-H."/>
            <person name="Turgeon B."/>
            <person name="Goodwin S."/>
            <person name="Spatafora J."/>
            <person name="Crous P."/>
            <person name="Grigoriev I."/>
        </authorList>
    </citation>
    <scope>NUCLEOTIDE SEQUENCE</scope>
    <source>
        <strain evidence="5">CBS 207.26</strain>
    </source>
</reference>
<organism evidence="5 6">
    <name type="scientific">Zopfia rhizophila CBS 207.26</name>
    <dbReference type="NCBI Taxonomy" id="1314779"/>
    <lineage>
        <taxon>Eukaryota</taxon>
        <taxon>Fungi</taxon>
        <taxon>Dikarya</taxon>
        <taxon>Ascomycota</taxon>
        <taxon>Pezizomycotina</taxon>
        <taxon>Dothideomycetes</taxon>
        <taxon>Dothideomycetes incertae sedis</taxon>
        <taxon>Zopfiaceae</taxon>
        <taxon>Zopfia</taxon>
    </lineage>
</organism>
<evidence type="ECO:0000313" key="6">
    <source>
        <dbReference type="Proteomes" id="UP000800200"/>
    </source>
</evidence>
<keyword evidence="2 5" id="KW-0436">Ligase</keyword>
<dbReference type="InterPro" id="IPR045851">
    <property type="entry name" value="AMP-bd_C_sf"/>
</dbReference>
<evidence type="ECO:0000259" key="3">
    <source>
        <dbReference type="Pfam" id="PF00501"/>
    </source>
</evidence>
<keyword evidence="6" id="KW-1185">Reference proteome</keyword>
<dbReference type="InterPro" id="IPR020845">
    <property type="entry name" value="AMP-binding_CS"/>
</dbReference>
<dbReference type="InterPro" id="IPR025110">
    <property type="entry name" value="AMP-bd_C"/>
</dbReference>
<evidence type="ECO:0000313" key="5">
    <source>
        <dbReference type="EMBL" id="KAF2177144.1"/>
    </source>
</evidence>
<proteinExistence type="inferred from homology"/>
<dbReference type="EMBL" id="ML994693">
    <property type="protein sequence ID" value="KAF2177144.1"/>
    <property type="molecule type" value="Genomic_DNA"/>
</dbReference>